<accession>A0A1I4I395</accession>
<dbReference type="Pfam" id="PF13478">
    <property type="entry name" value="XdhC_C"/>
    <property type="match status" value="1"/>
</dbReference>
<evidence type="ECO:0000313" key="3">
    <source>
        <dbReference type="Proteomes" id="UP000199520"/>
    </source>
</evidence>
<proteinExistence type="predicted"/>
<gene>
    <name evidence="2" type="ORF">SAMN04490355_100669</name>
</gene>
<dbReference type="SUPFAM" id="SSF51905">
    <property type="entry name" value="FAD/NAD(P)-binding domain"/>
    <property type="match status" value="1"/>
</dbReference>
<name>A0A1I4I395_9FIRM</name>
<dbReference type="PANTHER" id="PTHR30388:SF6">
    <property type="entry name" value="XANTHINE DEHYDROGENASE SUBUNIT A-RELATED"/>
    <property type="match status" value="1"/>
</dbReference>
<dbReference type="STRING" id="1123291.SAMN04490355_100669"/>
<protein>
    <submittedName>
        <fullName evidence="2">Xanthine dehydrogenase accessory factor</fullName>
    </submittedName>
</protein>
<dbReference type="OrthoDB" id="9773039at2"/>
<dbReference type="Proteomes" id="UP000199520">
    <property type="component" value="Unassembled WGS sequence"/>
</dbReference>
<dbReference type="InterPro" id="IPR036188">
    <property type="entry name" value="FAD/NAD-bd_sf"/>
</dbReference>
<dbReference type="EMBL" id="FOTS01000006">
    <property type="protein sequence ID" value="SFL48577.1"/>
    <property type="molecule type" value="Genomic_DNA"/>
</dbReference>
<dbReference type="InterPro" id="IPR052698">
    <property type="entry name" value="MoCofactor_Util/Proc"/>
</dbReference>
<dbReference type="PANTHER" id="PTHR30388">
    <property type="entry name" value="ALDEHYDE OXIDOREDUCTASE MOLYBDENUM COFACTOR ASSEMBLY PROTEIN"/>
    <property type="match status" value="1"/>
</dbReference>
<reference evidence="3" key="1">
    <citation type="submission" date="2016-10" db="EMBL/GenBank/DDBJ databases">
        <authorList>
            <person name="Varghese N."/>
            <person name="Submissions S."/>
        </authorList>
    </citation>
    <scope>NUCLEOTIDE SEQUENCE [LARGE SCALE GENOMIC DNA]</scope>
    <source>
        <strain evidence="3">DSM 13327</strain>
    </source>
</reference>
<evidence type="ECO:0000259" key="1">
    <source>
        <dbReference type="Pfam" id="PF13478"/>
    </source>
</evidence>
<sequence length="256" mass="28416">MFKKLLLMQNSGASADIFTLLDSKSKKEKSVGTMLIMDDFGLVEGECSEFVLQQISEKRCQTTWEKPIIFWIEDEGGKQYRFFWDKIVQPFRVVVMGGGHISQPLVQILGMLNFAVTVIDDRPQFANATRFPTAQRVICQTFTNALEKLKLDSNTALIIVTRGHRYDVDCLRATINKKFRYLGMIGSKRRVKEIIKLLQDEGVSAECLNRLNAPIGLDIGAETPAEIAVSIAAEVVAVFRGGSGIPLSKAGRGLNG</sequence>
<dbReference type="InterPro" id="IPR027051">
    <property type="entry name" value="XdhC_Rossmann_dom"/>
</dbReference>
<organism evidence="2 3">
    <name type="scientific">Pelosinus propionicus DSM 13327</name>
    <dbReference type="NCBI Taxonomy" id="1123291"/>
    <lineage>
        <taxon>Bacteria</taxon>
        <taxon>Bacillati</taxon>
        <taxon>Bacillota</taxon>
        <taxon>Negativicutes</taxon>
        <taxon>Selenomonadales</taxon>
        <taxon>Sporomusaceae</taxon>
        <taxon>Pelosinus</taxon>
    </lineage>
</organism>
<keyword evidence="3" id="KW-1185">Reference proteome</keyword>
<dbReference type="RefSeq" id="WP_090933371.1">
    <property type="nucleotide sequence ID" value="NZ_FOTS01000006.1"/>
</dbReference>
<feature type="domain" description="XdhC Rossmann" evidence="1">
    <location>
        <begin position="93"/>
        <end position="235"/>
    </location>
</feature>
<dbReference type="AlphaFoldDB" id="A0A1I4I395"/>
<evidence type="ECO:0000313" key="2">
    <source>
        <dbReference type="EMBL" id="SFL48577.1"/>
    </source>
</evidence>
<dbReference type="Gene3D" id="3.40.50.720">
    <property type="entry name" value="NAD(P)-binding Rossmann-like Domain"/>
    <property type="match status" value="1"/>
</dbReference>